<organism evidence="1 2">
    <name type="scientific">Enterococcus hulanensis</name>
    <dbReference type="NCBI Taxonomy" id="2559929"/>
    <lineage>
        <taxon>Bacteria</taxon>
        <taxon>Bacillati</taxon>
        <taxon>Bacillota</taxon>
        <taxon>Bacilli</taxon>
        <taxon>Lactobacillales</taxon>
        <taxon>Enterococcaceae</taxon>
        <taxon>Enterococcus</taxon>
    </lineage>
</organism>
<evidence type="ECO:0000313" key="2">
    <source>
        <dbReference type="Proteomes" id="UP001252875"/>
    </source>
</evidence>
<name>A0ABU3F4B2_9ENTE</name>
<evidence type="ECO:0000313" key="1">
    <source>
        <dbReference type="EMBL" id="MDT2601965.1"/>
    </source>
</evidence>
<dbReference type="Proteomes" id="UP001252875">
    <property type="component" value="Unassembled WGS sequence"/>
</dbReference>
<sequence>MTSFEERLALFPQELRKAWSVGFVFMYNGKTFHHFPARQWTDTQIKAYFQENYDSPSVITEHPDLQLKELQVEKYPEWVIVIPY</sequence>
<dbReference type="EMBL" id="JARPYI010000015">
    <property type="protein sequence ID" value="MDT2601965.1"/>
    <property type="molecule type" value="Genomic_DNA"/>
</dbReference>
<dbReference type="RefSeq" id="WP_311821582.1">
    <property type="nucleotide sequence ID" value="NZ_JARPYF010000014.1"/>
</dbReference>
<accession>A0ABU3F4B2</accession>
<reference evidence="1 2" key="1">
    <citation type="submission" date="2023-03" db="EMBL/GenBank/DDBJ databases">
        <authorList>
            <person name="Shen W."/>
            <person name="Cai J."/>
        </authorList>
    </citation>
    <scope>NUCLEOTIDE SEQUENCE [LARGE SCALE GENOMIC DNA]</scope>
    <source>
        <strain evidence="1 2">D6-4</strain>
    </source>
</reference>
<proteinExistence type="predicted"/>
<protein>
    <submittedName>
        <fullName evidence="1">Uncharacterized protein</fullName>
    </submittedName>
</protein>
<keyword evidence="2" id="KW-1185">Reference proteome</keyword>
<comment type="caution">
    <text evidence="1">The sequence shown here is derived from an EMBL/GenBank/DDBJ whole genome shotgun (WGS) entry which is preliminary data.</text>
</comment>
<gene>
    <name evidence="1" type="ORF">P7D85_19595</name>
</gene>